<keyword evidence="3" id="KW-1185">Reference proteome</keyword>
<dbReference type="Proteomes" id="UP000092154">
    <property type="component" value="Unassembled WGS sequence"/>
</dbReference>
<evidence type="ECO:0000313" key="3">
    <source>
        <dbReference type="Proteomes" id="UP000092154"/>
    </source>
</evidence>
<dbReference type="OrthoDB" id="10418952at2759"/>
<keyword evidence="1" id="KW-1133">Transmembrane helix</keyword>
<keyword evidence="1" id="KW-0472">Membrane</keyword>
<dbReference type="AlphaFoldDB" id="A0A1B7MIQ8"/>
<dbReference type="EMBL" id="KV448996">
    <property type="protein sequence ID" value="OAX32483.1"/>
    <property type="molecule type" value="Genomic_DNA"/>
</dbReference>
<name>A0A1B7MIQ8_9AGAM</name>
<evidence type="ECO:0000313" key="2">
    <source>
        <dbReference type="EMBL" id="OAX32483.1"/>
    </source>
</evidence>
<evidence type="ECO:0000256" key="1">
    <source>
        <dbReference type="SAM" id="Phobius"/>
    </source>
</evidence>
<accession>A0A1B7MIQ8</accession>
<keyword evidence="1" id="KW-0812">Transmembrane</keyword>
<protein>
    <submittedName>
        <fullName evidence="2">Uncharacterized protein</fullName>
    </submittedName>
</protein>
<sequence>MTSNVNNVKSSSPRNSTVSALTMVLGLYQIIAVATFYLILIIGSSSESIVDKSAEFQVPHDELDAAQAEIDQLMQDLEIER</sequence>
<dbReference type="InParanoid" id="A0A1B7MIQ8"/>
<feature type="transmembrane region" description="Helical" evidence="1">
    <location>
        <begin position="20"/>
        <end position="42"/>
    </location>
</feature>
<organism evidence="2 3">
    <name type="scientific">Rhizopogon vinicolor AM-OR11-026</name>
    <dbReference type="NCBI Taxonomy" id="1314800"/>
    <lineage>
        <taxon>Eukaryota</taxon>
        <taxon>Fungi</taxon>
        <taxon>Dikarya</taxon>
        <taxon>Basidiomycota</taxon>
        <taxon>Agaricomycotina</taxon>
        <taxon>Agaricomycetes</taxon>
        <taxon>Agaricomycetidae</taxon>
        <taxon>Boletales</taxon>
        <taxon>Suillineae</taxon>
        <taxon>Rhizopogonaceae</taxon>
        <taxon>Rhizopogon</taxon>
    </lineage>
</organism>
<reference evidence="2 3" key="1">
    <citation type="submission" date="2016-06" db="EMBL/GenBank/DDBJ databases">
        <title>Comparative genomics of the ectomycorrhizal sister species Rhizopogon vinicolor and Rhizopogon vesiculosus (Basidiomycota: Boletales) reveals a divergence of the mating type B locus.</title>
        <authorList>
            <consortium name="DOE Joint Genome Institute"/>
            <person name="Mujic A.B."/>
            <person name="Kuo A."/>
            <person name="Tritt A."/>
            <person name="Lipzen A."/>
            <person name="Chen C."/>
            <person name="Johnson J."/>
            <person name="Sharma A."/>
            <person name="Barry K."/>
            <person name="Grigoriev I.V."/>
            <person name="Spatafora J.W."/>
        </authorList>
    </citation>
    <scope>NUCLEOTIDE SEQUENCE [LARGE SCALE GENOMIC DNA]</scope>
    <source>
        <strain evidence="2 3">AM-OR11-026</strain>
    </source>
</reference>
<proteinExistence type="predicted"/>
<gene>
    <name evidence="2" type="ORF">K503DRAFT_805193</name>
</gene>
<feature type="non-terminal residue" evidence="2">
    <location>
        <position position="81"/>
    </location>
</feature>